<keyword evidence="2" id="KW-1185">Reference proteome</keyword>
<evidence type="ECO:0000313" key="2">
    <source>
        <dbReference type="Proteomes" id="UP000821865"/>
    </source>
</evidence>
<accession>A0ACB8DUH8</accession>
<dbReference type="EMBL" id="CM023470">
    <property type="protein sequence ID" value="KAH7977923.1"/>
    <property type="molecule type" value="Genomic_DNA"/>
</dbReference>
<comment type="caution">
    <text evidence="1">The sequence shown here is derived from an EMBL/GenBank/DDBJ whole genome shotgun (WGS) entry which is preliminary data.</text>
</comment>
<dbReference type="Proteomes" id="UP000821865">
    <property type="component" value="Chromosome 1"/>
</dbReference>
<proteinExistence type="predicted"/>
<sequence>MQYVLLGKFQTDSLEDRFGRYRQLSGANYNVSIRQIDESETKLRLQKVFELPDIDMLCDVPIVSASSLLS</sequence>
<reference evidence="1" key="1">
    <citation type="submission" date="2020-05" db="EMBL/GenBank/DDBJ databases">
        <title>Large-scale comparative analyses of tick genomes elucidate their genetic diversity and vector capacities.</title>
        <authorList>
            <person name="Jia N."/>
            <person name="Wang J."/>
            <person name="Shi W."/>
            <person name="Du L."/>
            <person name="Sun Y."/>
            <person name="Zhan W."/>
            <person name="Jiang J."/>
            <person name="Wang Q."/>
            <person name="Zhang B."/>
            <person name="Ji P."/>
            <person name="Sakyi L.B."/>
            <person name="Cui X."/>
            <person name="Yuan T."/>
            <person name="Jiang B."/>
            <person name="Yang W."/>
            <person name="Lam T.T.-Y."/>
            <person name="Chang Q."/>
            <person name="Ding S."/>
            <person name="Wang X."/>
            <person name="Zhu J."/>
            <person name="Ruan X."/>
            <person name="Zhao L."/>
            <person name="Wei J."/>
            <person name="Que T."/>
            <person name="Du C."/>
            <person name="Cheng J."/>
            <person name="Dai P."/>
            <person name="Han X."/>
            <person name="Huang E."/>
            <person name="Gao Y."/>
            <person name="Liu J."/>
            <person name="Shao H."/>
            <person name="Ye R."/>
            <person name="Li L."/>
            <person name="Wei W."/>
            <person name="Wang X."/>
            <person name="Wang C."/>
            <person name="Yang T."/>
            <person name="Huo Q."/>
            <person name="Li W."/>
            <person name="Guo W."/>
            <person name="Chen H."/>
            <person name="Zhou L."/>
            <person name="Ni X."/>
            <person name="Tian J."/>
            <person name="Zhou Y."/>
            <person name="Sheng Y."/>
            <person name="Liu T."/>
            <person name="Pan Y."/>
            <person name="Xia L."/>
            <person name="Li J."/>
            <person name="Zhao F."/>
            <person name="Cao W."/>
        </authorList>
    </citation>
    <scope>NUCLEOTIDE SEQUENCE</scope>
    <source>
        <strain evidence="1">Dsil-2018</strain>
    </source>
</reference>
<name>A0ACB8DUH8_DERSI</name>
<protein>
    <submittedName>
        <fullName evidence="1">Uncharacterized protein</fullName>
    </submittedName>
</protein>
<evidence type="ECO:0000313" key="1">
    <source>
        <dbReference type="EMBL" id="KAH7977923.1"/>
    </source>
</evidence>
<gene>
    <name evidence="1" type="ORF">HPB49_003950</name>
</gene>
<organism evidence="1 2">
    <name type="scientific">Dermacentor silvarum</name>
    <name type="common">Tick</name>
    <dbReference type="NCBI Taxonomy" id="543639"/>
    <lineage>
        <taxon>Eukaryota</taxon>
        <taxon>Metazoa</taxon>
        <taxon>Ecdysozoa</taxon>
        <taxon>Arthropoda</taxon>
        <taxon>Chelicerata</taxon>
        <taxon>Arachnida</taxon>
        <taxon>Acari</taxon>
        <taxon>Parasitiformes</taxon>
        <taxon>Ixodida</taxon>
        <taxon>Ixodoidea</taxon>
        <taxon>Ixodidae</taxon>
        <taxon>Rhipicephalinae</taxon>
        <taxon>Dermacentor</taxon>
    </lineage>
</organism>